<keyword evidence="1" id="KW-0805">Transcription regulation</keyword>
<dbReference type="InterPro" id="IPR011711">
    <property type="entry name" value="GntR_C"/>
</dbReference>
<name>A0A1H8JMS7_9FIRM</name>
<dbReference type="InterPro" id="IPR036390">
    <property type="entry name" value="WH_DNA-bd_sf"/>
</dbReference>
<evidence type="ECO:0000256" key="2">
    <source>
        <dbReference type="ARBA" id="ARBA00023125"/>
    </source>
</evidence>
<proteinExistence type="predicted"/>
<dbReference type="GO" id="GO:0043565">
    <property type="term" value="F:sequence-specific DNA binding"/>
    <property type="evidence" value="ECO:0007669"/>
    <property type="project" value="InterPro"/>
</dbReference>
<keyword evidence="6" id="KW-1185">Reference proteome</keyword>
<accession>A0A1H8JMS7</accession>
<dbReference type="RefSeq" id="WP_091975957.1">
    <property type="nucleotide sequence ID" value="NZ_CAUWDX010000022.1"/>
</dbReference>
<dbReference type="Gene3D" id="1.20.120.530">
    <property type="entry name" value="GntR ligand-binding domain-like"/>
    <property type="match status" value="1"/>
</dbReference>
<dbReference type="Pfam" id="PF00392">
    <property type="entry name" value="GntR"/>
    <property type="match status" value="1"/>
</dbReference>
<dbReference type="InterPro" id="IPR000524">
    <property type="entry name" value="Tscrpt_reg_HTH_GntR"/>
</dbReference>
<dbReference type="InterPro" id="IPR008920">
    <property type="entry name" value="TF_FadR/GntR_C"/>
</dbReference>
<dbReference type="Proteomes" id="UP000199512">
    <property type="component" value="Unassembled WGS sequence"/>
</dbReference>
<dbReference type="PRINTS" id="PR00033">
    <property type="entry name" value="HTHASNC"/>
</dbReference>
<dbReference type="SMART" id="SM00895">
    <property type="entry name" value="FCD"/>
    <property type="match status" value="1"/>
</dbReference>
<dbReference type="SUPFAM" id="SSF46785">
    <property type="entry name" value="Winged helix' DNA-binding domain"/>
    <property type="match status" value="1"/>
</dbReference>
<protein>
    <submittedName>
        <fullName evidence="5">Transcriptional regulator, GntR family</fullName>
    </submittedName>
</protein>
<dbReference type="PROSITE" id="PS50949">
    <property type="entry name" value="HTH_GNTR"/>
    <property type="match status" value="1"/>
</dbReference>
<keyword evidence="2" id="KW-0238">DNA-binding</keyword>
<evidence type="ECO:0000313" key="6">
    <source>
        <dbReference type="Proteomes" id="UP000199512"/>
    </source>
</evidence>
<dbReference type="AlphaFoldDB" id="A0A1H8JMS7"/>
<sequence>MGINNLTLDNYKPLRDVVFENIRTAIMDGTLKAGERLMEIQLAEQLGVSRTPVREAIRKLELEGLVIMLPRKGAYVASISKKDLFDILELRVGLEGMAAYYAAERITKDEIKELERISAVLKDLADKKDLENMLKVDEEFHNFIFEITGNARLKSTMLAIWEPAYRFRLKYMSEYSSAVNIVEEHSKIMEALKKGDGDLAEKLAKEHIERTEQFMVEELMQDETV</sequence>
<dbReference type="PRINTS" id="PR00035">
    <property type="entry name" value="HTHGNTR"/>
</dbReference>
<gene>
    <name evidence="5" type="ORF">SAMN05216454_11519</name>
</gene>
<dbReference type="PANTHER" id="PTHR43537:SF24">
    <property type="entry name" value="GLUCONATE OPERON TRANSCRIPTIONAL REPRESSOR"/>
    <property type="match status" value="1"/>
</dbReference>
<dbReference type="SUPFAM" id="SSF48008">
    <property type="entry name" value="GntR ligand-binding domain-like"/>
    <property type="match status" value="1"/>
</dbReference>
<dbReference type="CDD" id="cd07377">
    <property type="entry name" value="WHTH_GntR"/>
    <property type="match status" value="1"/>
</dbReference>
<dbReference type="InterPro" id="IPR000485">
    <property type="entry name" value="AsnC-type_HTH_dom"/>
</dbReference>
<keyword evidence="3" id="KW-0804">Transcription</keyword>
<evidence type="ECO:0000313" key="5">
    <source>
        <dbReference type="EMBL" id="SEN81835.1"/>
    </source>
</evidence>
<feature type="domain" description="HTH gntR-type" evidence="4">
    <location>
        <begin position="12"/>
        <end position="79"/>
    </location>
</feature>
<reference evidence="5 6" key="1">
    <citation type="submission" date="2016-10" db="EMBL/GenBank/DDBJ databases">
        <authorList>
            <person name="de Groot N.N."/>
        </authorList>
    </citation>
    <scope>NUCLEOTIDE SEQUENCE [LARGE SCALE GENOMIC DNA]</scope>
    <source>
        <strain evidence="5 6">Calf135</strain>
    </source>
</reference>
<dbReference type="Pfam" id="PF07729">
    <property type="entry name" value="FCD"/>
    <property type="match status" value="1"/>
</dbReference>
<organism evidence="5 6">
    <name type="scientific">Peptostreptococcus russellii</name>
    <dbReference type="NCBI Taxonomy" id="215200"/>
    <lineage>
        <taxon>Bacteria</taxon>
        <taxon>Bacillati</taxon>
        <taxon>Bacillota</taxon>
        <taxon>Clostridia</taxon>
        <taxon>Peptostreptococcales</taxon>
        <taxon>Peptostreptococcaceae</taxon>
        <taxon>Peptostreptococcus</taxon>
    </lineage>
</organism>
<dbReference type="OrthoDB" id="9781630at2"/>
<dbReference type="PANTHER" id="PTHR43537">
    <property type="entry name" value="TRANSCRIPTIONAL REGULATOR, GNTR FAMILY"/>
    <property type="match status" value="1"/>
</dbReference>
<dbReference type="SMART" id="SM00345">
    <property type="entry name" value="HTH_GNTR"/>
    <property type="match status" value="1"/>
</dbReference>
<dbReference type="InterPro" id="IPR036388">
    <property type="entry name" value="WH-like_DNA-bd_sf"/>
</dbReference>
<evidence type="ECO:0000259" key="4">
    <source>
        <dbReference type="PROSITE" id="PS50949"/>
    </source>
</evidence>
<dbReference type="Gene3D" id="1.10.10.10">
    <property type="entry name" value="Winged helix-like DNA-binding domain superfamily/Winged helix DNA-binding domain"/>
    <property type="match status" value="1"/>
</dbReference>
<dbReference type="STRING" id="215200.SAMN05216454_11519"/>
<dbReference type="GO" id="GO:0003700">
    <property type="term" value="F:DNA-binding transcription factor activity"/>
    <property type="evidence" value="ECO:0007669"/>
    <property type="project" value="InterPro"/>
</dbReference>
<evidence type="ECO:0000256" key="3">
    <source>
        <dbReference type="ARBA" id="ARBA00023163"/>
    </source>
</evidence>
<evidence type="ECO:0000256" key="1">
    <source>
        <dbReference type="ARBA" id="ARBA00023015"/>
    </source>
</evidence>
<dbReference type="EMBL" id="FODF01000015">
    <property type="protein sequence ID" value="SEN81835.1"/>
    <property type="molecule type" value="Genomic_DNA"/>
</dbReference>